<keyword evidence="2" id="KW-1185">Reference proteome</keyword>
<name>A0A4Y2E795_ARAVE</name>
<organism evidence="1 2">
    <name type="scientific">Araneus ventricosus</name>
    <name type="common">Orbweaver spider</name>
    <name type="synonym">Epeira ventricosa</name>
    <dbReference type="NCBI Taxonomy" id="182803"/>
    <lineage>
        <taxon>Eukaryota</taxon>
        <taxon>Metazoa</taxon>
        <taxon>Ecdysozoa</taxon>
        <taxon>Arthropoda</taxon>
        <taxon>Chelicerata</taxon>
        <taxon>Arachnida</taxon>
        <taxon>Araneae</taxon>
        <taxon>Araneomorphae</taxon>
        <taxon>Entelegynae</taxon>
        <taxon>Araneoidea</taxon>
        <taxon>Araneidae</taxon>
        <taxon>Araneus</taxon>
    </lineage>
</organism>
<protein>
    <submittedName>
        <fullName evidence="1">Uncharacterized protein</fullName>
    </submittedName>
</protein>
<gene>
    <name evidence="1" type="ORF">AVEN_4956_1</name>
</gene>
<comment type="caution">
    <text evidence="1">The sequence shown here is derived from an EMBL/GenBank/DDBJ whole genome shotgun (WGS) entry which is preliminary data.</text>
</comment>
<dbReference type="Proteomes" id="UP000499080">
    <property type="component" value="Unassembled WGS sequence"/>
</dbReference>
<dbReference type="EMBL" id="BGPR01000513">
    <property type="protein sequence ID" value="GBM24206.1"/>
    <property type="molecule type" value="Genomic_DNA"/>
</dbReference>
<reference evidence="1 2" key="1">
    <citation type="journal article" date="2019" name="Sci. Rep.">
        <title>Orb-weaving spider Araneus ventricosus genome elucidates the spidroin gene catalogue.</title>
        <authorList>
            <person name="Kono N."/>
            <person name="Nakamura H."/>
            <person name="Ohtoshi R."/>
            <person name="Moran D.A.P."/>
            <person name="Shinohara A."/>
            <person name="Yoshida Y."/>
            <person name="Fujiwara M."/>
            <person name="Mori M."/>
            <person name="Tomita M."/>
            <person name="Arakawa K."/>
        </authorList>
    </citation>
    <scope>NUCLEOTIDE SEQUENCE [LARGE SCALE GENOMIC DNA]</scope>
</reference>
<sequence length="114" mass="13268">MSDGSYLAWSNTLAKSSNRDKGEVWHLLSVKATLEHLRNNRDRNLIYLQYMGIGCLPREHSWEIGPYLCFAWRKTSSSQLHLNEHSLLNEPTMCFIDGMHELRDLNLRCTAVFN</sequence>
<proteinExistence type="predicted"/>
<evidence type="ECO:0000313" key="2">
    <source>
        <dbReference type="Proteomes" id="UP000499080"/>
    </source>
</evidence>
<accession>A0A4Y2E795</accession>
<dbReference type="AlphaFoldDB" id="A0A4Y2E795"/>
<evidence type="ECO:0000313" key="1">
    <source>
        <dbReference type="EMBL" id="GBM24206.1"/>
    </source>
</evidence>